<dbReference type="RefSeq" id="WP_020870834.1">
    <property type="nucleotide sequence ID" value="NC_022785.1"/>
</dbReference>
<dbReference type="Proteomes" id="UP000281594">
    <property type="component" value="Unassembled WGS sequence"/>
</dbReference>
<reference evidence="1 2" key="1">
    <citation type="journal article" date="2018" name="J. Biol. Chem.">
        <title>Discovery of the actinoplanic acid pathway in Streptomyces rapamycinicus reveals a genetically conserved synergism with rapamycin.</title>
        <authorList>
            <person name="Mrak P."/>
            <person name="Krastel P."/>
            <person name="Pivk Lukancic P."/>
            <person name="Tao J."/>
            <person name="Pistorius D."/>
            <person name="Moore C.M."/>
        </authorList>
    </citation>
    <scope>NUCLEOTIDE SEQUENCE [LARGE SCALE GENOMIC DNA]</scope>
    <source>
        <strain evidence="1 2">NRRL 5491</strain>
    </source>
</reference>
<comment type="caution">
    <text evidence="1">The sequence shown here is derived from an EMBL/GenBank/DDBJ whole genome shotgun (WGS) entry which is preliminary data.</text>
</comment>
<protein>
    <recommendedName>
        <fullName evidence="3">DUF2304 domain-containing protein</fullName>
    </recommendedName>
</protein>
<proteinExistence type="predicted"/>
<organism evidence="1 2">
    <name type="scientific">Streptomyces rapamycinicus (strain ATCC 29253 / DSM 41530 / NRRL 5491 / AYB-994)</name>
    <name type="common">Streptomyces hygroscopicus (strain ATCC 29253)</name>
    <dbReference type="NCBI Taxonomy" id="1343740"/>
    <lineage>
        <taxon>Bacteria</taxon>
        <taxon>Bacillati</taxon>
        <taxon>Actinomycetota</taxon>
        <taxon>Actinomycetes</taxon>
        <taxon>Kitasatosporales</taxon>
        <taxon>Streptomycetaceae</taxon>
        <taxon>Streptomyces</taxon>
        <taxon>Streptomyces violaceusniger group</taxon>
    </lineage>
</organism>
<gene>
    <name evidence="1" type="ORF">D3C57_114015</name>
</gene>
<evidence type="ECO:0008006" key="3">
    <source>
        <dbReference type="Google" id="ProtNLM"/>
    </source>
</evidence>
<dbReference type="AlphaFoldDB" id="A0A0A0NMN4"/>
<evidence type="ECO:0000313" key="2">
    <source>
        <dbReference type="Proteomes" id="UP000281594"/>
    </source>
</evidence>
<dbReference type="STRING" id="1343740.M271_29610"/>
<dbReference type="HOGENOM" id="CLU_193873_2_0_11"/>
<sequence>MIVSLSTVLLLGALLALMLRNRHLGPGGATIAALFGFCLASTGAAPTINDALQSLADSLSHIG</sequence>
<accession>A0A0A0NMN4</accession>
<dbReference type="KEGG" id="src:M271_29610"/>
<evidence type="ECO:0000313" key="1">
    <source>
        <dbReference type="EMBL" id="RLV79506.1"/>
    </source>
</evidence>
<dbReference type="EMBL" id="QYCY01000001">
    <property type="protein sequence ID" value="RLV79506.1"/>
    <property type="molecule type" value="Genomic_DNA"/>
</dbReference>
<name>A0A0A0NMN4_STRRN</name>